<dbReference type="Pfam" id="PF13488">
    <property type="entry name" value="Gly-zipper_Omp"/>
    <property type="match status" value="1"/>
</dbReference>
<feature type="signal peptide" evidence="5">
    <location>
        <begin position="1"/>
        <end position="25"/>
    </location>
</feature>
<keyword evidence="3" id="KW-0998">Cell outer membrane</keyword>
<dbReference type="CDD" id="cd07185">
    <property type="entry name" value="OmpA_C-like"/>
    <property type="match status" value="1"/>
</dbReference>
<proteinExistence type="predicted"/>
<dbReference type="SUPFAM" id="SSF103088">
    <property type="entry name" value="OmpA-like"/>
    <property type="match status" value="1"/>
</dbReference>
<dbReference type="PRINTS" id="PR01023">
    <property type="entry name" value="NAFLGMOTY"/>
</dbReference>
<feature type="domain" description="OmpA-like" evidence="6">
    <location>
        <begin position="105"/>
        <end position="222"/>
    </location>
</feature>
<dbReference type="InterPro" id="IPR006665">
    <property type="entry name" value="OmpA-like"/>
</dbReference>
<evidence type="ECO:0000259" key="6">
    <source>
        <dbReference type="PROSITE" id="PS51123"/>
    </source>
</evidence>
<name>A0A0L1JNR5_9RHOB</name>
<evidence type="ECO:0000256" key="3">
    <source>
        <dbReference type="ARBA" id="ARBA00023237"/>
    </source>
</evidence>
<keyword evidence="8" id="KW-1185">Reference proteome</keyword>
<dbReference type="PANTHER" id="PTHR30329:SF21">
    <property type="entry name" value="LIPOPROTEIN YIAD-RELATED"/>
    <property type="match status" value="1"/>
</dbReference>
<comment type="caution">
    <text evidence="7">The sequence shown here is derived from an EMBL/GenBank/DDBJ whole genome shotgun (WGS) entry which is preliminary data.</text>
</comment>
<dbReference type="OrthoDB" id="9782229at2"/>
<dbReference type="InterPro" id="IPR036737">
    <property type="entry name" value="OmpA-like_sf"/>
</dbReference>
<keyword evidence="5" id="KW-0732">Signal</keyword>
<dbReference type="Pfam" id="PF00691">
    <property type="entry name" value="OmpA"/>
    <property type="match status" value="1"/>
</dbReference>
<dbReference type="STRING" id="1317121.ATO11_13025"/>
<dbReference type="PRINTS" id="PR01021">
    <property type="entry name" value="OMPADOMAIN"/>
</dbReference>
<dbReference type="PROSITE" id="PS01068">
    <property type="entry name" value="OMPA_1"/>
    <property type="match status" value="1"/>
</dbReference>
<dbReference type="InterPro" id="IPR006664">
    <property type="entry name" value="OMP_bac"/>
</dbReference>
<dbReference type="Gene3D" id="3.30.1330.60">
    <property type="entry name" value="OmpA-like domain"/>
    <property type="match status" value="1"/>
</dbReference>
<keyword evidence="2 4" id="KW-0472">Membrane</keyword>
<dbReference type="GO" id="GO:0009279">
    <property type="term" value="C:cell outer membrane"/>
    <property type="evidence" value="ECO:0007669"/>
    <property type="project" value="UniProtKB-SubCell"/>
</dbReference>
<dbReference type="Proteomes" id="UP000036938">
    <property type="component" value="Unassembled WGS sequence"/>
</dbReference>
<dbReference type="PANTHER" id="PTHR30329">
    <property type="entry name" value="STATOR ELEMENT OF FLAGELLAR MOTOR COMPLEX"/>
    <property type="match status" value="1"/>
</dbReference>
<evidence type="ECO:0000313" key="7">
    <source>
        <dbReference type="EMBL" id="KNG93357.1"/>
    </source>
</evidence>
<sequence>MFRAPKSIVMGVAALSLVAACTDPASVDGTDPNAKAKQGALLGAAAGAVLGVISGDDPKERRQNAIKGAAIGAAGGALIGNQLDKQEADLRRDLGNSEVKIVNTGDRLIVTMPNDILFATDSASVRSDLQRDLRAVAGNLQAYPNTTVQVVGHTDSTGSSSYNYDLSERRANAVAAVLTGAGVPASRIRTFGRGEDQPVASNGTAEGRAQNRRVEIVILPNT</sequence>
<dbReference type="InterPro" id="IPR006690">
    <property type="entry name" value="OMPA-like_CS"/>
</dbReference>
<evidence type="ECO:0000256" key="4">
    <source>
        <dbReference type="PROSITE-ProRule" id="PRU00473"/>
    </source>
</evidence>
<dbReference type="PROSITE" id="PS51123">
    <property type="entry name" value="OMPA_2"/>
    <property type="match status" value="1"/>
</dbReference>
<evidence type="ECO:0000256" key="1">
    <source>
        <dbReference type="ARBA" id="ARBA00004442"/>
    </source>
</evidence>
<dbReference type="EMBL" id="AQQZ01000005">
    <property type="protein sequence ID" value="KNG93357.1"/>
    <property type="molecule type" value="Genomic_DNA"/>
</dbReference>
<dbReference type="AlphaFoldDB" id="A0A0L1JNR5"/>
<evidence type="ECO:0000256" key="2">
    <source>
        <dbReference type="ARBA" id="ARBA00023136"/>
    </source>
</evidence>
<evidence type="ECO:0000256" key="5">
    <source>
        <dbReference type="SAM" id="SignalP"/>
    </source>
</evidence>
<organism evidence="7 8">
    <name type="scientific">Pseudaestuariivita atlantica</name>
    <dbReference type="NCBI Taxonomy" id="1317121"/>
    <lineage>
        <taxon>Bacteria</taxon>
        <taxon>Pseudomonadati</taxon>
        <taxon>Pseudomonadota</taxon>
        <taxon>Alphaproteobacteria</taxon>
        <taxon>Rhodobacterales</taxon>
        <taxon>Paracoccaceae</taxon>
        <taxon>Pseudaestuariivita</taxon>
    </lineage>
</organism>
<comment type="subcellular location">
    <subcellularLocation>
        <location evidence="1">Cell outer membrane</location>
    </subcellularLocation>
</comment>
<gene>
    <name evidence="7" type="ORF">ATO11_13025</name>
</gene>
<feature type="chain" id="PRO_5005554099" evidence="5">
    <location>
        <begin position="26"/>
        <end position="222"/>
    </location>
</feature>
<protein>
    <submittedName>
        <fullName evidence="7">Membrane protein</fullName>
    </submittedName>
</protein>
<reference evidence="7 8" key="1">
    <citation type="journal article" date="2015" name="Int. J. Syst. Evol. Microbiol.">
        <title>Aestuariivita atlantica sp. nov., isolated from deep sea sediment of the Atlantic Ocean.</title>
        <authorList>
            <person name="Li G."/>
            <person name="Lai Q."/>
            <person name="Du Y."/>
            <person name="Liu X."/>
            <person name="Sun F."/>
            <person name="Shao Z."/>
        </authorList>
    </citation>
    <scope>NUCLEOTIDE SEQUENCE [LARGE SCALE GENOMIC DNA]</scope>
    <source>
        <strain evidence="7 8">22II-S11-z3</strain>
    </source>
</reference>
<evidence type="ECO:0000313" key="8">
    <source>
        <dbReference type="Proteomes" id="UP000036938"/>
    </source>
</evidence>
<dbReference type="PROSITE" id="PS51257">
    <property type="entry name" value="PROKAR_LIPOPROTEIN"/>
    <property type="match status" value="1"/>
</dbReference>
<dbReference type="InterPro" id="IPR050330">
    <property type="entry name" value="Bact_OuterMem_StrucFunc"/>
</dbReference>
<dbReference type="InterPro" id="IPR039567">
    <property type="entry name" value="Gly-zipper"/>
</dbReference>
<accession>A0A0L1JNR5</accession>
<dbReference type="RefSeq" id="WP_050531324.1">
    <property type="nucleotide sequence ID" value="NZ_AQQZ01000005.1"/>
</dbReference>